<dbReference type="Gene3D" id="2.130.10.80">
    <property type="entry name" value="Galactose oxidase/kelch, beta-propeller"/>
    <property type="match status" value="2"/>
</dbReference>
<reference evidence="5" key="1">
    <citation type="submission" date="2021-02" db="EMBL/GenBank/DDBJ databases">
        <authorList>
            <person name="Nowell W R."/>
        </authorList>
    </citation>
    <scope>NUCLEOTIDE SEQUENCE</scope>
</reference>
<accession>A0A821V7V8</accession>
<evidence type="ECO:0000256" key="2">
    <source>
        <dbReference type="ARBA" id="ARBA00022737"/>
    </source>
</evidence>
<sequence>MQRYFILISIILSCVSTITDISSSSTPTCGYCPSPYCPVKSQPCSSNSDCECLLMAMTGGGMCADTVISCQSLSPCGNDNQTCSSPNTVCVNNSRCGVPICFPISRASSDRCPSLSSRVSITTSAWCYTGVMNNPRSMHTSLVLTSGKVLVVGGFGSQNTSELYDSSLGSWMTTGRLNIGRYYQTAVVLRNGKVLVAGGYTFDSSSAINSTELYDPSTGLWTVTGSLSYARYGYTGTLLSDGKVLVTGGYGNSYLSTAETYNPSTGV</sequence>
<dbReference type="EMBL" id="CAJOBR010010913">
    <property type="protein sequence ID" value="CAF4901486.1"/>
    <property type="molecule type" value="Genomic_DNA"/>
</dbReference>
<evidence type="ECO:0000313" key="6">
    <source>
        <dbReference type="Proteomes" id="UP000663848"/>
    </source>
</evidence>
<dbReference type="AlphaFoldDB" id="A0A821V7V8"/>
<dbReference type="Proteomes" id="UP000663872">
    <property type="component" value="Unassembled WGS sequence"/>
</dbReference>
<keyword evidence="2" id="KW-0677">Repeat</keyword>
<dbReference type="SMART" id="SM00612">
    <property type="entry name" value="Kelch"/>
    <property type="match status" value="2"/>
</dbReference>
<keyword evidence="3" id="KW-0732">Signal</keyword>
<dbReference type="SUPFAM" id="SSF117281">
    <property type="entry name" value="Kelch motif"/>
    <property type="match status" value="1"/>
</dbReference>
<feature type="signal peptide" evidence="3">
    <location>
        <begin position="1"/>
        <end position="17"/>
    </location>
</feature>
<dbReference type="Proteomes" id="UP000663848">
    <property type="component" value="Unassembled WGS sequence"/>
</dbReference>
<evidence type="ECO:0000313" key="4">
    <source>
        <dbReference type="EMBL" id="CAF3597495.1"/>
    </source>
</evidence>
<dbReference type="InterPro" id="IPR037293">
    <property type="entry name" value="Gal_Oxidase_central_sf"/>
</dbReference>
<organism evidence="5 6">
    <name type="scientific">Rotaria socialis</name>
    <dbReference type="NCBI Taxonomy" id="392032"/>
    <lineage>
        <taxon>Eukaryota</taxon>
        <taxon>Metazoa</taxon>
        <taxon>Spiralia</taxon>
        <taxon>Gnathifera</taxon>
        <taxon>Rotifera</taxon>
        <taxon>Eurotatoria</taxon>
        <taxon>Bdelloidea</taxon>
        <taxon>Philodinida</taxon>
        <taxon>Philodinidae</taxon>
        <taxon>Rotaria</taxon>
    </lineage>
</organism>
<protein>
    <submittedName>
        <fullName evidence="5">Uncharacterized protein</fullName>
    </submittedName>
</protein>
<proteinExistence type="predicted"/>
<gene>
    <name evidence="4" type="ORF">GRG538_LOCUS22515</name>
    <name evidence="5" type="ORF">QYT958_LOCUS30796</name>
</gene>
<evidence type="ECO:0000313" key="5">
    <source>
        <dbReference type="EMBL" id="CAF4901486.1"/>
    </source>
</evidence>
<evidence type="ECO:0000256" key="3">
    <source>
        <dbReference type="SAM" id="SignalP"/>
    </source>
</evidence>
<comment type="caution">
    <text evidence="5">The sequence shown here is derived from an EMBL/GenBank/DDBJ whole genome shotgun (WGS) entry which is preliminary data.</text>
</comment>
<name>A0A821V7V8_9BILA</name>
<dbReference type="PANTHER" id="PTHR46344">
    <property type="entry name" value="OS02G0202900 PROTEIN"/>
    <property type="match status" value="1"/>
</dbReference>
<dbReference type="PANTHER" id="PTHR46344:SF27">
    <property type="entry name" value="KELCH REPEAT SUPERFAMILY PROTEIN"/>
    <property type="match status" value="1"/>
</dbReference>
<dbReference type="InterPro" id="IPR015915">
    <property type="entry name" value="Kelch-typ_b-propeller"/>
</dbReference>
<dbReference type="InterPro" id="IPR006652">
    <property type="entry name" value="Kelch_1"/>
</dbReference>
<evidence type="ECO:0000256" key="1">
    <source>
        <dbReference type="ARBA" id="ARBA00022441"/>
    </source>
</evidence>
<feature type="chain" id="PRO_5044132821" evidence="3">
    <location>
        <begin position="18"/>
        <end position="267"/>
    </location>
</feature>
<keyword evidence="1" id="KW-0880">Kelch repeat</keyword>
<dbReference type="EMBL" id="CAJNYT010003761">
    <property type="protein sequence ID" value="CAF3597495.1"/>
    <property type="molecule type" value="Genomic_DNA"/>
</dbReference>
<dbReference type="Pfam" id="PF01344">
    <property type="entry name" value="Kelch_1"/>
    <property type="match status" value="2"/>
</dbReference>